<sequence length="244" mass="28212">MPTPLPDQIQIVWRYMTFSRFIWLLQKKALWLSRVDRLDDAWEMALAGAQLNHTISTAPISPIDEMQTEKPMERARKIVALWRNTTFVNCWSGFGPESHALWRVFCGPTEGVAIRTTLMALKQSVPQLNVVRVEYREPGVYRVTPTREELVSVKRKSFEYEQEIRIVGTNETFDPSIIKAEMGLQVPFDFEKTVHGIVVHPAADQSFFDTVVGAVDRWAPTLTNRVAWSHMREKPPLSMIWPWE</sequence>
<dbReference type="EMBL" id="CP000463">
    <property type="protein sequence ID" value="ABJ08369.1"/>
    <property type="molecule type" value="Genomic_DNA"/>
</dbReference>
<accession>Q07I65</accession>
<dbReference type="HOGENOM" id="CLU_073012_0_0_5"/>
<dbReference type="AlphaFoldDB" id="Q07I65"/>
<evidence type="ECO:0008006" key="2">
    <source>
        <dbReference type="Google" id="ProtNLM"/>
    </source>
</evidence>
<gene>
    <name evidence="1" type="ordered locus">RPE_4445</name>
</gene>
<proteinExistence type="predicted"/>
<name>Q07I65_RHOP5</name>
<reference evidence="1" key="1">
    <citation type="submission" date="2006-09" db="EMBL/GenBank/DDBJ databases">
        <title>Complete sequence of Rhodopseudomonas palustris BisA53.</title>
        <authorList>
            <consortium name="US DOE Joint Genome Institute"/>
            <person name="Copeland A."/>
            <person name="Lucas S."/>
            <person name="Lapidus A."/>
            <person name="Barry K."/>
            <person name="Detter J.C."/>
            <person name="Glavina del Rio T."/>
            <person name="Hammon N."/>
            <person name="Israni S."/>
            <person name="Dalin E."/>
            <person name="Tice H."/>
            <person name="Pitluck S."/>
            <person name="Chain P."/>
            <person name="Malfatti S."/>
            <person name="Shin M."/>
            <person name="Vergez L."/>
            <person name="Schmutz J."/>
            <person name="Larimer F."/>
            <person name="Land M."/>
            <person name="Hauser L."/>
            <person name="Pelletier D.A."/>
            <person name="Kyrpides N."/>
            <person name="Kim E."/>
            <person name="Harwood C.S."/>
            <person name="Oda Y."/>
            <person name="Richardson P."/>
        </authorList>
    </citation>
    <scope>NUCLEOTIDE SEQUENCE [LARGE SCALE GENOMIC DNA]</scope>
    <source>
        <strain evidence="1">BisA53</strain>
    </source>
</reference>
<protein>
    <recommendedName>
        <fullName evidence="2">DUF2971 domain-containing protein</fullName>
    </recommendedName>
</protein>
<organism evidence="1">
    <name type="scientific">Rhodopseudomonas palustris (strain BisA53)</name>
    <dbReference type="NCBI Taxonomy" id="316055"/>
    <lineage>
        <taxon>Bacteria</taxon>
        <taxon>Pseudomonadati</taxon>
        <taxon>Pseudomonadota</taxon>
        <taxon>Alphaproteobacteria</taxon>
        <taxon>Hyphomicrobiales</taxon>
        <taxon>Nitrobacteraceae</taxon>
        <taxon>Rhodopseudomonas</taxon>
    </lineage>
</organism>
<dbReference type="eggNOG" id="ENOG5032S82">
    <property type="taxonomic scope" value="Bacteria"/>
</dbReference>
<evidence type="ECO:0000313" key="1">
    <source>
        <dbReference type="EMBL" id="ABJ08369.1"/>
    </source>
</evidence>
<dbReference type="OrthoDB" id="8548541at2"/>
<dbReference type="KEGG" id="rpe:RPE_4445"/>